<dbReference type="GO" id="GO:0008237">
    <property type="term" value="F:metallopeptidase activity"/>
    <property type="evidence" value="ECO:0007669"/>
    <property type="project" value="UniProtKB-KW"/>
</dbReference>
<dbReference type="PANTHER" id="PTHR47466:SF1">
    <property type="entry name" value="METALLOPROTEASE MEP1 (AFU_ORTHOLOGUE AFUA_1G07730)-RELATED"/>
    <property type="match status" value="1"/>
</dbReference>
<evidence type="ECO:0000256" key="5">
    <source>
        <dbReference type="ARBA" id="ARBA00022801"/>
    </source>
</evidence>
<dbReference type="Pfam" id="PF05572">
    <property type="entry name" value="Peptidase_M43"/>
    <property type="match status" value="1"/>
</dbReference>
<evidence type="ECO:0000256" key="4">
    <source>
        <dbReference type="ARBA" id="ARBA00022729"/>
    </source>
</evidence>
<evidence type="ECO:0000256" key="7">
    <source>
        <dbReference type="ARBA" id="ARBA00023049"/>
    </source>
</evidence>
<evidence type="ECO:0000259" key="9">
    <source>
        <dbReference type="PROSITE" id="PS50093"/>
    </source>
</evidence>
<proteinExistence type="inferred from homology"/>
<dbReference type="InterPro" id="IPR024079">
    <property type="entry name" value="MetalloPept_cat_dom_sf"/>
</dbReference>
<name>A0A501WEW2_9BACT</name>
<keyword evidence="4" id="KW-0732">Signal</keyword>
<dbReference type="Pfam" id="PF18962">
    <property type="entry name" value="Por_Secre_tail"/>
    <property type="match status" value="1"/>
</dbReference>
<keyword evidence="3" id="KW-0479">Metal-binding</keyword>
<dbReference type="SUPFAM" id="SSF55486">
    <property type="entry name" value="Metalloproteases ('zincins'), catalytic domain"/>
    <property type="match status" value="1"/>
</dbReference>
<evidence type="ECO:0000256" key="2">
    <source>
        <dbReference type="ARBA" id="ARBA00022670"/>
    </source>
</evidence>
<dbReference type="SUPFAM" id="SSF49299">
    <property type="entry name" value="PKD domain"/>
    <property type="match status" value="1"/>
</dbReference>
<dbReference type="PROSITE" id="PS50093">
    <property type="entry name" value="PKD"/>
    <property type="match status" value="1"/>
</dbReference>
<dbReference type="CDD" id="cd00146">
    <property type="entry name" value="PKD"/>
    <property type="match status" value="1"/>
</dbReference>
<feature type="domain" description="PKD" evidence="9">
    <location>
        <begin position="371"/>
        <end position="444"/>
    </location>
</feature>
<dbReference type="InterPro" id="IPR013783">
    <property type="entry name" value="Ig-like_fold"/>
</dbReference>
<dbReference type="GO" id="GO:0006508">
    <property type="term" value="P:proteolysis"/>
    <property type="evidence" value="ECO:0007669"/>
    <property type="project" value="UniProtKB-KW"/>
</dbReference>
<protein>
    <submittedName>
        <fullName evidence="10">PKD domain-containing protein</fullName>
    </submittedName>
</protein>
<dbReference type="GO" id="GO:0046872">
    <property type="term" value="F:metal ion binding"/>
    <property type="evidence" value="ECO:0007669"/>
    <property type="project" value="UniProtKB-KW"/>
</dbReference>
<dbReference type="Gene3D" id="3.40.390.10">
    <property type="entry name" value="Collagenase (Catalytic Domain)"/>
    <property type="match status" value="1"/>
</dbReference>
<dbReference type="EMBL" id="VFRQ01000002">
    <property type="protein sequence ID" value="TPE45497.1"/>
    <property type="molecule type" value="Genomic_DNA"/>
</dbReference>
<dbReference type="Gene3D" id="2.60.40.10">
    <property type="entry name" value="Immunoglobulins"/>
    <property type="match status" value="1"/>
</dbReference>
<gene>
    <name evidence="10" type="ORF">FJM65_05595</name>
</gene>
<dbReference type="AlphaFoldDB" id="A0A501WEW2"/>
<keyword evidence="7" id="KW-0482">Metalloprotease</keyword>
<dbReference type="InterPro" id="IPR022409">
    <property type="entry name" value="PKD/Chitinase_dom"/>
</dbReference>
<dbReference type="InterPro" id="IPR035986">
    <property type="entry name" value="PKD_dom_sf"/>
</dbReference>
<accession>A0A501WEW2</accession>
<evidence type="ECO:0000256" key="8">
    <source>
        <dbReference type="ARBA" id="ARBA00023157"/>
    </source>
</evidence>
<dbReference type="InterPro" id="IPR026444">
    <property type="entry name" value="Secre_tail"/>
</dbReference>
<dbReference type="NCBIfam" id="TIGR04183">
    <property type="entry name" value="Por_Secre_tail"/>
    <property type="match status" value="1"/>
</dbReference>
<evidence type="ECO:0000313" key="10">
    <source>
        <dbReference type="EMBL" id="TPE45497.1"/>
    </source>
</evidence>
<dbReference type="OrthoDB" id="6278496at2"/>
<evidence type="ECO:0000256" key="3">
    <source>
        <dbReference type="ARBA" id="ARBA00022723"/>
    </source>
</evidence>
<organism evidence="10 11">
    <name type="scientific">Pontibacter mangrovi</name>
    <dbReference type="NCBI Taxonomy" id="2589816"/>
    <lineage>
        <taxon>Bacteria</taxon>
        <taxon>Pseudomonadati</taxon>
        <taxon>Bacteroidota</taxon>
        <taxon>Cytophagia</taxon>
        <taxon>Cytophagales</taxon>
        <taxon>Hymenobacteraceae</taxon>
        <taxon>Pontibacter</taxon>
    </lineage>
</organism>
<evidence type="ECO:0000256" key="1">
    <source>
        <dbReference type="ARBA" id="ARBA00008721"/>
    </source>
</evidence>
<comment type="similarity">
    <text evidence="1">Belongs to the peptidase M43B family.</text>
</comment>
<comment type="caution">
    <text evidence="10">The sequence shown here is derived from an EMBL/GenBank/DDBJ whole genome shotgun (WGS) entry which is preliminary data.</text>
</comment>
<reference evidence="10 11" key="1">
    <citation type="submission" date="2019-06" db="EMBL/GenBank/DDBJ databases">
        <title>A novel bacterium of genus Pontibacter, isolated from marine sediment.</title>
        <authorList>
            <person name="Huang H."/>
            <person name="Mo K."/>
            <person name="Hu Y."/>
        </authorList>
    </citation>
    <scope>NUCLEOTIDE SEQUENCE [LARGE SCALE GENOMIC DNA]</scope>
    <source>
        <strain evidence="10 11">HB172049</strain>
    </source>
</reference>
<evidence type="ECO:0000256" key="6">
    <source>
        <dbReference type="ARBA" id="ARBA00022833"/>
    </source>
</evidence>
<dbReference type="PANTHER" id="PTHR47466">
    <property type="match status" value="1"/>
</dbReference>
<dbReference type="CDD" id="cd04275">
    <property type="entry name" value="ZnMc_pappalysin_like"/>
    <property type="match status" value="1"/>
</dbReference>
<keyword evidence="8" id="KW-1015">Disulfide bond</keyword>
<keyword evidence="6" id="KW-0862">Zinc</keyword>
<sequence length="519" mass="56939">MVTGALPAPKPFRSPYLYHMRTFALLALFCLGFVFSSSAQQMAGNRGCATAAYVSAQKAAHPYLEQEQQQVQQAVQDKLQQQRKWQNMRALNTVTIPVVFHVVYGSEEENISDEQILSQLEVLNADFRRHNADAVNTPSYFAPYAADTRIEFCLAALSPNGDPTTGITRTQTSQAAFSFASDYIKKSPQGGKDAWDTSRYLNIWIGDIKDDVLGYATMPGTTLPQLDGVVLHYTAVGAAPANQFNTAYNLGRTATHEVGHWLGLDHIWGGEDASCSDSDGISDTPNQETYTTDCTGGIQISCDNGPYGNMYQNYMDYSNDACMNLFTHGQAAYMNAVISTSRNRLLSSLACSASIRSDFGLAQEGDTLTVAGKSVQFAAAPEGVRATAWHWEFEGGVPGTSTQENPEVTYPRPGKYSVKLTVSNGSTSDTEVKEDFVHVTVSDLTVYPVPASDYLYIEQPARILVRHVELLNSVGKTVLTAEVRNRTLQLDVHRLPPGIYFLRLVSTNGTEIRRVSIVR</sequence>
<dbReference type="InterPro" id="IPR008754">
    <property type="entry name" value="Peptidase_M43"/>
</dbReference>
<evidence type="ECO:0000313" key="11">
    <source>
        <dbReference type="Proteomes" id="UP000316727"/>
    </source>
</evidence>
<dbReference type="Pfam" id="PF18911">
    <property type="entry name" value="PKD_4"/>
    <property type="match status" value="1"/>
</dbReference>
<keyword evidence="2" id="KW-0645">Protease</keyword>
<dbReference type="Proteomes" id="UP000316727">
    <property type="component" value="Unassembled WGS sequence"/>
</dbReference>
<keyword evidence="5" id="KW-0378">Hydrolase</keyword>
<dbReference type="InterPro" id="IPR000601">
    <property type="entry name" value="PKD_dom"/>
</dbReference>
<dbReference type="SMART" id="SM00089">
    <property type="entry name" value="PKD"/>
    <property type="match status" value="1"/>
</dbReference>
<keyword evidence="11" id="KW-1185">Reference proteome</keyword>